<gene>
    <name evidence="2" type="ORF">DMAD_03775</name>
</gene>
<dbReference type="Proteomes" id="UP001500889">
    <property type="component" value="Chromosome E"/>
</dbReference>
<organism evidence="2 3">
    <name type="scientific">Drosophila madeirensis</name>
    <name type="common">Fruit fly</name>
    <dbReference type="NCBI Taxonomy" id="30013"/>
    <lineage>
        <taxon>Eukaryota</taxon>
        <taxon>Metazoa</taxon>
        <taxon>Ecdysozoa</taxon>
        <taxon>Arthropoda</taxon>
        <taxon>Hexapoda</taxon>
        <taxon>Insecta</taxon>
        <taxon>Pterygota</taxon>
        <taxon>Neoptera</taxon>
        <taxon>Endopterygota</taxon>
        <taxon>Diptera</taxon>
        <taxon>Brachycera</taxon>
        <taxon>Muscomorpha</taxon>
        <taxon>Ephydroidea</taxon>
        <taxon>Drosophilidae</taxon>
        <taxon>Drosophila</taxon>
        <taxon>Sophophora</taxon>
    </lineage>
</organism>
<name>A0AAU9G8V4_DROMD</name>
<feature type="compositionally biased region" description="Gly residues" evidence="1">
    <location>
        <begin position="121"/>
        <end position="157"/>
    </location>
</feature>
<evidence type="ECO:0000256" key="1">
    <source>
        <dbReference type="SAM" id="MobiDB-lite"/>
    </source>
</evidence>
<reference evidence="2 3" key="1">
    <citation type="submission" date="2024-02" db="EMBL/GenBank/DDBJ databases">
        <title>A chromosome-level genome assembly of Drosophila madeirensis, a fruit fly species endemic to Madeira island.</title>
        <authorList>
            <person name="Tomihara K."/>
            <person name="Llopart A."/>
            <person name="Yamamoto D."/>
        </authorList>
    </citation>
    <scope>NUCLEOTIDE SEQUENCE [LARGE SCALE GENOMIC DNA]</scope>
    <source>
        <strain evidence="2 3">RF1</strain>
    </source>
</reference>
<sequence>MAFPVTSGRSMEIFGGRSGGIFWPEEVPPVLVGSPLWRAKRPVTCPWGYSWTSRERRKCSRIKYHAVQQPDFLRKVFGWFVPITTKRPTTLYMPWSDSEEKPSTKRPRKKPPREDNEAEEGGGAGEGGAGGGGGGGGLDEAGPGGGGPGAGGDGPAGGPAETAEAGSNLQKLQRPQLTKESLKKQMLLQTNGSVGVDC</sequence>
<proteinExistence type="predicted"/>
<keyword evidence="3" id="KW-1185">Reference proteome</keyword>
<evidence type="ECO:0000313" key="3">
    <source>
        <dbReference type="Proteomes" id="UP001500889"/>
    </source>
</evidence>
<dbReference type="EMBL" id="AP029267">
    <property type="protein sequence ID" value="BFG04922.1"/>
    <property type="molecule type" value="Genomic_DNA"/>
</dbReference>
<accession>A0AAU9G8V4</accession>
<dbReference type="AlphaFoldDB" id="A0AAU9G8V4"/>
<protein>
    <submittedName>
        <fullName evidence="2">Proline-rich protein 2-like</fullName>
    </submittedName>
</protein>
<evidence type="ECO:0000313" key="2">
    <source>
        <dbReference type="EMBL" id="BFG04922.1"/>
    </source>
</evidence>
<feature type="compositionally biased region" description="Polar residues" evidence="1">
    <location>
        <begin position="167"/>
        <end position="179"/>
    </location>
</feature>
<feature type="region of interest" description="Disordered" evidence="1">
    <location>
        <begin position="92"/>
        <end position="184"/>
    </location>
</feature>